<evidence type="ECO:0000256" key="1">
    <source>
        <dbReference type="ARBA" id="ARBA00004123"/>
    </source>
</evidence>
<feature type="domain" description="BZIP" evidence="9">
    <location>
        <begin position="164"/>
        <end position="238"/>
    </location>
</feature>
<evidence type="ECO:0000259" key="9">
    <source>
        <dbReference type="SMART" id="SM00338"/>
    </source>
</evidence>
<dbReference type="GO" id="GO:0003700">
    <property type="term" value="F:DNA-binding transcription factor activity"/>
    <property type="evidence" value="ECO:0007669"/>
    <property type="project" value="InterPro"/>
</dbReference>
<feature type="region of interest" description="Disordered" evidence="8">
    <location>
        <begin position="1"/>
        <end position="44"/>
    </location>
</feature>
<dbReference type="AlphaFoldDB" id="A0A7J7HNH7"/>
<accession>A0A7J7HNH7</accession>
<reference evidence="10 11" key="2">
    <citation type="submission" date="2020-07" db="EMBL/GenBank/DDBJ databases">
        <title>Genome assembly of wild tea tree DASZ reveals pedigree and selection history of tea varieties.</title>
        <authorList>
            <person name="Zhang W."/>
        </authorList>
    </citation>
    <scope>NUCLEOTIDE SEQUENCE [LARGE SCALE GENOMIC DNA]</scope>
    <source>
        <strain evidence="11">cv. G240</strain>
        <tissue evidence="10">Leaf</tissue>
    </source>
</reference>
<dbReference type="InterPro" id="IPR044827">
    <property type="entry name" value="GBF-like"/>
</dbReference>
<sequence length="495" mass="53745">MDSELNHKAMATRASTSSDSTSVTWSDSAAAAAEEEEEDCGCENSECGGDAMIKNELEAAEALTSLAHSTRCSNQRAGPSQRVKTESTTVDAVANLELSLRLSSDPPEDQAAVAQQQCENICTVMMEGAKVEQDAELPEPSPKCSASYASFSGSKSRKKLTEAEKEEKRIRRVLANRESARQTIRRRQANHAELTRKAASLTLENLNLKQVGSVPSLGFFGVSGSTFPYILFGAVVLELLNANILAFTELIASADNSIGQEKELAMAMTEGEVEETKIDSKSTNADISTPLCPYFIYNQPPYTPFLWPAIIQPSNPVQIKNGSQNSIIVPSDVPMPAIAKPNSFQEQENPQNINGPGTPLFIMPCPWFFPFPDHGNGLQSRPSFDLNDEQNGTLMNNQGSANSSSIAHAEKHHHSLPIKVKTEASGSTEAMPANVVVSSTVSHTVTVLSELKQDLIVCSSKKNMDAVAAAAEARKKRKELTKLKNLHCRQFRMRC</sequence>
<keyword evidence="3" id="KW-0805">Transcription regulation</keyword>
<feature type="compositionally biased region" description="Polar residues" evidence="8">
    <location>
        <begin position="389"/>
        <end position="406"/>
    </location>
</feature>
<keyword evidence="4" id="KW-0238">DNA-binding</keyword>
<dbReference type="CDD" id="cd14702">
    <property type="entry name" value="bZIP_plant_GBF1"/>
    <property type="match status" value="1"/>
</dbReference>
<feature type="compositionally biased region" description="Low complexity" evidence="8">
    <location>
        <begin position="9"/>
        <end position="32"/>
    </location>
</feature>
<dbReference type="Proteomes" id="UP000593564">
    <property type="component" value="Unassembled WGS sequence"/>
</dbReference>
<keyword evidence="6" id="KW-0539">Nucleus</keyword>
<proteinExistence type="inferred from homology"/>
<comment type="subcellular location">
    <subcellularLocation>
        <location evidence="1">Nucleus</location>
    </subcellularLocation>
</comment>
<evidence type="ECO:0000256" key="7">
    <source>
        <dbReference type="SAM" id="Coils"/>
    </source>
</evidence>
<evidence type="ECO:0000256" key="4">
    <source>
        <dbReference type="ARBA" id="ARBA00023125"/>
    </source>
</evidence>
<name>A0A7J7HNH7_CAMSI</name>
<dbReference type="PANTHER" id="PTHR45967">
    <property type="entry name" value="G-BOX-BINDING FACTOR 3-RELATED"/>
    <property type="match status" value="1"/>
</dbReference>
<comment type="caution">
    <text evidence="10">The sequence shown here is derived from an EMBL/GenBank/DDBJ whole genome shotgun (WGS) entry which is preliminary data.</text>
</comment>
<organism evidence="10 11">
    <name type="scientific">Camellia sinensis</name>
    <name type="common">Tea plant</name>
    <name type="synonym">Thea sinensis</name>
    <dbReference type="NCBI Taxonomy" id="4442"/>
    <lineage>
        <taxon>Eukaryota</taxon>
        <taxon>Viridiplantae</taxon>
        <taxon>Streptophyta</taxon>
        <taxon>Embryophyta</taxon>
        <taxon>Tracheophyta</taxon>
        <taxon>Spermatophyta</taxon>
        <taxon>Magnoliopsida</taxon>
        <taxon>eudicotyledons</taxon>
        <taxon>Gunneridae</taxon>
        <taxon>Pentapetalae</taxon>
        <taxon>asterids</taxon>
        <taxon>Ericales</taxon>
        <taxon>Theaceae</taxon>
        <taxon>Camellia</taxon>
    </lineage>
</organism>
<dbReference type="InterPro" id="IPR045314">
    <property type="entry name" value="bZIP_plant_GBF1"/>
</dbReference>
<evidence type="ECO:0000313" key="11">
    <source>
        <dbReference type="Proteomes" id="UP000593564"/>
    </source>
</evidence>
<dbReference type="EMBL" id="JACBKZ010000003">
    <property type="protein sequence ID" value="KAF5953997.1"/>
    <property type="molecule type" value="Genomic_DNA"/>
</dbReference>
<evidence type="ECO:0000256" key="2">
    <source>
        <dbReference type="ARBA" id="ARBA00007163"/>
    </source>
</evidence>
<evidence type="ECO:0000313" key="10">
    <source>
        <dbReference type="EMBL" id="KAF5953997.1"/>
    </source>
</evidence>
<dbReference type="PANTHER" id="PTHR45967:SF28">
    <property type="entry name" value="BASIC-LEUCINE ZIPPER (BZIP) TRANSCRIPTION FACTOR FAMILY PROTEIN"/>
    <property type="match status" value="1"/>
</dbReference>
<dbReference type="GO" id="GO:0005634">
    <property type="term" value="C:nucleus"/>
    <property type="evidence" value="ECO:0007669"/>
    <property type="project" value="UniProtKB-SubCell"/>
</dbReference>
<gene>
    <name evidence="10" type="ORF">HYC85_006853</name>
</gene>
<dbReference type="InterPro" id="IPR004827">
    <property type="entry name" value="bZIP"/>
</dbReference>
<dbReference type="SMART" id="SM00338">
    <property type="entry name" value="BRLZ"/>
    <property type="match status" value="1"/>
</dbReference>
<keyword evidence="7" id="KW-0175">Coiled coil</keyword>
<keyword evidence="5" id="KW-0804">Transcription</keyword>
<keyword evidence="11" id="KW-1185">Reference proteome</keyword>
<evidence type="ECO:0000256" key="6">
    <source>
        <dbReference type="ARBA" id="ARBA00023242"/>
    </source>
</evidence>
<reference evidence="11" key="1">
    <citation type="journal article" date="2020" name="Nat. Commun.">
        <title>Genome assembly of wild tea tree DASZ reveals pedigree and selection history of tea varieties.</title>
        <authorList>
            <person name="Zhang W."/>
            <person name="Zhang Y."/>
            <person name="Qiu H."/>
            <person name="Guo Y."/>
            <person name="Wan H."/>
            <person name="Zhang X."/>
            <person name="Scossa F."/>
            <person name="Alseekh S."/>
            <person name="Zhang Q."/>
            <person name="Wang P."/>
            <person name="Xu L."/>
            <person name="Schmidt M.H."/>
            <person name="Jia X."/>
            <person name="Li D."/>
            <person name="Zhu A."/>
            <person name="Guo F."/>
            <person name="Chen W."/>
            <person name="Ni D."/>
            <person name="Usadel B."/>
            <person name="Fernie A.R."/>
            <person name="Wen W."/>
        </authorList>
    </citation>
    <scope>NUCLEOTIDE SEQUENCE [LARGE SCALE GENOMIC DNA]</scope>
    <source>
        <strain evidence="11">cv. G240</strain>
    </source>
</reference>
<feature type="region of interest" description="Disordered" evidence="8">
    <location>
        <begin position="379"/>
        <end position="417"/>
    </location>
</feature>
<comment type="similarity">
    <text evidence="2">Belongs to the bZIP family.</text>
</comment>
<evidence type="ECO:0000256" key="8">
    <source>
        <dbReference type="SAM" id="MobiDB-lite"/>
    </source>
</evidence>
<evidence type="ECO:0000256" key="3">
    <source>
        <dbReference type="ARBA" id="ARBA00023015"/>
    </source>
</evidence>
<evidence type="ECO:0000256" key="5">
    <source>
        <dbReference type="ARBA" id="ARBA00023163"/>
    </source>
</evidence>
<dbReference type="GO" id="GO:0043565">
    <property type="term" value="F:sequence-specific DNA binding"/>
    <property type="evidence" value="ECO:0007669"/>
    <property type="project" value="InterPro"/>
</dbReference>
<feature type="coiled-coil region" evidence="7">
    <location>
        <begin position="163"/>
        <end position="197"/>
    </location>
</feature>
<protein>
    <recommendedName>
        <fullName evidence="9">BZIP domain-containing protein</fullName>
    </recommendedName>
</protein>